<dbReference type="AlphaFoldDB" id="A0A8H2R192"/>
<evidence type="ECO:0000313" key="3">
    <source>
        <dbReference type="Proteomes" id="UP000377798"/>
    </source>
</evidence>
<keyword evidence="1" id="KW-0175">Coiled coil</keyword>
<protein>
    <recommendedName>
        <fullName evidence="4">ATPase</fullName>
    </recommendedName>
</protein>
<keyword evidence="3" id="KW-1185">Reference proteome</keyword>
<dbReference type="EMBL" id="CAACYI010000001">
    <property type="protein sequence ID" value="VFB16438.1"/>
    <property type="molecule type" value="Genomic_DNA"/>
</dbReference>
<feature type="coiled-coil region" evidence="1">
    <location>
        <begin position="66"/>
        <end position="110"/>
    </location>
</feature>
<evidence type="ECO:0000313" key="2">
    <source>
        <dbReference type="EMBL" id="VFB16438.1"/>
    </source>
</evidence>
<dbReference type="RefSeq" id="WP_034440055.1">
    <property type="nucleotide sequence ID" value="NZ_CAACYI010000001.1"/>
</dbReference>
<reference evidence="2 3" key="1">
    <citation type="submission" date="2019-02" db="EMBL/GenBank/DDBJ databases">
        <authorList>
            <consortium name="Pathogen Informatics"/>
        </authorList>
    </citation>
    <scope>NUCLEOTIDE SEQUENCE [LARGE SCALE GENOMIC DNA]</scope>
    <source>
        <strain evidence="2 3">3012STDY7089603</strain>
    </source>
</reference>
<proteinExistence type="predicted"/>
<dbReference type="Proteomes" id="UP000377798">
    <property type="component" value="Unassembled WGS sequence"/>
</dbReference>
<accession>A0A8H2R192</accession>
<comment type="caution">
    <text evidence="2">The sequence shown here is derived from an EMBL/GenBank/DDBJ whole genome shotgun (WGS) entry which is preliminary data.</text>
</comment>
<name>A0A8H2R192_9FIRM</name>
<evidence type="ECO:0008006" key="4">
    <source>
        <dbReference type="Google" id="ProtNLM"/>
    </source>
</evidence>
<evidence type="ECO:0000256" key="1">
    <source>
        <dbReference type="SAM" id="Coils"/>
    </source>
</evidence>
<organism evidence="2 3">
    <name type="scientific">Urinicoccus massiliensis</name>
    <dbReference type="NCBI Taxonomy" id="1723382"/>
    <lineage>
        <taxon>Bacteria</taxon>
        <taxon>Bacillati</taxon>
        <taxon>Bacillota</taxon>
        <taxon>Tissierellia</taxon>
        <taxon>Tissierellales</taxon>
        <taxon>Peptoniphilaceae</taxon>
        <taxon>Urinicoccus</taxon>
    </lineage>
</organism>
<gene>
    <name evidence="2" type="ORF">NCTC13150_00965</name>
</gene>
<sequence>MDVLKYVDDLEDIVETSSTIPLTGKIMVEKEEILDLLENLRRDLPLELTEATQIRKDKDLIIKDAHKEAEKIIQGARAQADQLVAEDELVRKANARAQELMDTANNESNQIRIGARDYADKLLEQTQVQLSDVIKLLNENRQELK</sequence>